<dbReference type="Proteomes" id="UP000008237">
    <property type="component" value="Unassembled WGS sequence"/>
</dbReference>
<proteinExistence type="predicted"/>
<evidence type="ECO:0000256" key="1">
    <source>
        <dbReference type="SAM" id="Phobius"/>
    </source>
</evidence>
<keyword evidence="1" id="KW-1133">Transmembrane helix</keyword>
<sequence length="341" mass="39065">MPYTAITVMAAGCVAAGVVTLITLPKIFKRLKKFQSPSLKMIELAKEEWVKIGTVKELFVYPIMCGKEIEIRECEFQENGLKTIIDMNEGSLRDKMFVIYDEETHCVQTCRNFTAMLRLRVTAIDKYLIRFKEDNDYFTVDLRSSNLKSHNVVECKVWNNPSETLYYLECIDCGSEAASWISGALTGKSTGLRLGYYKNKTLKILTLWDSFGGLREIKDSLKRPIESELEENKQLPVYTMVAQQSLEEVNKSLLNQRTSPELGANFVILTQKPFSECQYDYLKIGENVMVANIKPWKRPRINPMMIPNDLKIKLLSVHCKVINPGKVKVNDDVYIRASLDE</sequence>
<organism evidence="4">
    <name type="scientific">Harpegnathos saltator</name>
    <name type="common">Jerdon's jumping ant</name>
    <dbReference type="NCBI Taxonomy" id="610380"/>
    <lineage>
        <taxon>Eukaryota</taxon>
        <taxon>Metazoa</taxon>
        <taxon>Ecdysozoa</taxon>
        <taxon>Arthropoda</taxon>
        <taxon>Hexapoda</taxon>
        <taxon>Insecta</taxon>
        <taxon>Pterygota</taxon>
        <taxon>Neoptera</taxon>
        <taxon>Endopterygota</taxon>
        <taxon>Hymenoptera</taxon>
        <taxon>Apocrita</taxon>
        <taxon>Aculeata</taxon>
        <taxon>Formicoidea</taxon>
        <taxon>Formicidae</taxon>
        <taxon>Ponerinae</taxon>
        <taxon>Ponerini</taxon>
        <taxon>Harpegnathos</taxon>
    </lineage>
</organism>
<dbReference type="KEGG" id="hst:105184621"/>
<dbReference type="PhylomeDB" id="E2BMW7"/>
<keyword evidence="1" id="KW-0812">Transmembrane</keyword>
<evidence type="ECO:0000313" key="3">
    <source>
        <dbReference type="EMBL" id="EFN82964.1"/>
    </source>
</evidence>
<dbReference type="Pfam" id="PF03476">
    <property type="entry name" value="MOSC_N"/>
    <property type="match status" value="1"/>
</dbReference>
<accession>E2BMW7</accession>
<feature type="transmembrane region" description="Helical" evidence="1">
    <location>
        <begin position="6"/>
        <end position="24"/>
    </location>
</feature>
<dbReference type="InterPro" id="IPR005303">
    <property type="entry name" value="MOCOS_middle"/>
</dbReference>
<dbReference type="AlphaFoldDB" id="E2BMW7"/>
<dbReference type="STRING" id="610380.E2BMW7"/>
<feature type="domain" description="Molybdenum cofactor sulfurase middle" evidence="2">
    <location>
        <begin position="53"/>
        <end position="185"/>
    </location>
</feature>
<keyword evidence="4" id="KW-1185">Reference proteome</keyword>
<dbReference type="EMBL" id="GL449359">
    <property type="protein sequence ID" value="EFN82964.1"/>
    <property type="molecule type" value="Genomic_DNA"/>
</dbReference>
<keyword evidence="1" id="KW-0472">Membrane</keyword>
<reference evidence="3 4" key="1">
    <citation type="journal article" date="2010" name="Science">
        <title>Genomic comparison of the ants Camponotus floridanus and Harpegnathos saltator.</title>
        <authorList>
            <person name="Bonasio R."/>
            <person name="Zhang G."/>
            <person name="Ye C."/>
            <person name="Mutti N.S."/>
            <person name="Fang X."/>
            <person name="Qin N."/>
            <person name="Donahue G."/>
            <person name="Yang P."/>
            <person name="Li Q."/>
            <person name="Li C."/>
            <person name="Zhang P."/>
            <person name="Huang Z."/>
            <person name="Berger S.L."/>
            <person name="Reinberg D."/>
            <person name="Wang J."/>
            <person name="Liebig J."/>
        </authorList>
    </citation>
    <scope>NUCLEOTIDE SEQUENCE [LARGE SCALE GENOMIC DNA]</scope>
    <source>
        <strain evidence="3 4">R22 G/1</strain>
    </source>
</reference>
<gene>
    <name evidence="3" type="ORF">EAI_05366</name>
</gene>
<evidence type="ECO:0000259" key="2">
    <source>
        <dbReference type="Pfam" id="PF03476"/>
    </source>
</evidence>
<dbReference type="OrthoDB" id="17255at2759"/>
<dbReference type="InParanoid" id="E2BMW7"/>
<name>E2BMW7_HARSA</name>
<protein>
    <submittedName>
        <fullName evidence="3">MOSC domain-containing protein 2, mitochondrial</fullName>
    </submittedName>
</protein>
<evidence type="ECO:0000313" key="4">
    <source>
        <dbReference type="Proteomes" id="UP000008237"/>
    </source>
</evidence>
<dbReference type="SUPFAM" id="SSF141673">
    <property type="entry name" value="MOSC N-terminal domain-like"/>
    <property type="match status" value="1"/>
</dbReference>